<accession>A0A163BT00</accession>
<proteinExistence type="predicted"/>
<dbReference type="Proteomes" id="UP000076837">
    <property type="component" value="Unassembled WGS sequence"/>
</dbReference>
<organism evidence="2 3">
    <name type="scientific">Didymella rabiei</name>
    <name type="common">Chickpea ascochyta blight fungus</name>
    <name type="synonym">Mycosphaerella rabiei</name>
    <dbReference type="NCBI Taxonomy" id="5454"/>
    <lineage>
        <taxon>Eukaryota</taxon>
        <taxon>Fungi</taxon>
        <taxon>Dikarya</taxon>
        <taxon>Ascomycota</taxon>
        <taxon>Pezizomycotina</taxon>
        <taxon>Dothideomycetes</taxon>
        <taxon>Pleosporomycetidae</taxon>
        <taxon>Pleosporales</taxon>
        <taxon>Pleosporineae</taxon>
        <taxon>Didymellaceae</taxon>
        <taxon>Ascochyta</taxon>
    </lineage>
</organism>
<reference evidence="2 3" key="1">
    <citation type="journal article" date="2016" name="Sci. Rep.">
        <title>Draft genome sequencing and secretome analysis of fungal phytopathogen Ascochyta rabiei provides insight into the necrotrophic effector repertoire.</title>
        <authorList>
            <person name="Verma S."/>
            <person name="Gazara R.K."/>
            <person name="Nizam S."/>
            <person name="Parween S."/>
            <person name="Chattopadhyay D."/>
            <person name="Verma P.K."/>
        </authorList>
    </citation>
    <scope>NUCLEOTIDE SEQUENCE [LARGE SCALE GENOMIC DNA]</scope>
    <source>
        <strain evidence="2 3">ArDII</strain>
    </source>
</reference>
<comment type="caution">
    <text evidence="2">The sequence shown here is derived from an EMBL/GenBank/DDBJ whole genome shotgun (WGS) entry which is preliminary data.</text>
</comment>
<evidence type="ECO:0000256" key="1">
    <source>
        <dbReference type="SAM" id="MobiDB-lite"/>
    </source>
</evidence>
<protein>
    <submittedName>
        <fullName evidence="2">Uncharacterized protein</fullName>
    </submittedName>
</protein>
<keyword evidence="3" id="KW-1185">Reference proteome</keyword>
<feature type="region of interest" description="Disordered" evidence="1">
    <location>
        <begin position="107"/>
        <end position="155"/>
    </location>
</feature>
<name>A0A163BT00_DIDRA</name>
<dbReference type="EMBL" id="JYNV01000230">
    <property type="protein sequence ID" value="KZM21960.1"/>
    <property type="molecule type" value="Genomic_DNA"/>
</dbReference>
<evidence type="ECO:0000313" key="2">
    <source>
        <dbReference type="EMBL" id="KZM21960.1"/>
    </source>
</evidence>
<feature type="compositionally biased region" description="Low complexity" evidence="1">
    <location>
        <begin position="107"/>
        <end position="141"/>
    </location>
</feature>
<gene>
    <name evidence="2" type="ORF">ST47_g6886</name>
</gene>
<dbReference type="OrthoDB" id="3792817at2759"/>
<evidence type="ECO:0000313" key="3">
    <source>
        <dbReference type="Proteomes" id="UP000076837"/>
    </source>
</evidence>
<dbReference type="AlphaFoldDB" id="A0A163BT00"/>
<sequence>MSPNARKAHNERIAREKALYTHVYISGFTAHHTLEVGLAYYYRGHYIYAYPAGNLLEPIPYSTRKGIMIQGIVSGSAPAYDASAAGLPLESSVSALKKSIISEQEAQEQSASASANTTAVSSAGNATSSSPPLLLLFSSPPHTNTDDPHRPLSSTAPLRESALNTFTPRHGASLLAASAPGSRLASRAASPSGLRPIASHVGLARLGAILGRTPSASRCAEANSIAEEGSARGRAVGWLMGLGDHALGAAELRSLGSGTGRVAPCAIDGEECGGVATAESWLTERARCGKGFVEKLPMVEGGGRMMVDWMRLLVEEKAGDDQKCMQPKLALGYGAL</sequence>